<dbReference type="EMBL" id="PXNQ02000021">
    <property type="protein sequence ID" value="RNF32795.1"/>
    <property type="molecule type" value="Genomic_DNA"/>
</dbReference>
<keyword evidence="4" id="KW-1185">Reference proteome</keyword>
<dbReference type="InterPro" id="IPR027417">
    <property type="entry name" value="P-loop_NTPase"/>
</dbReference>
<evidence type="ECO:0000313" key="3">
    <source>
        <dbReference type="EMBL" id="RNF32795.1"/>
    </source>
</evidence>
<feature type="coiled-coil region" evidence="1">
    <location>
        <begin position="343"/>
        <end position="430"/>
    </location>
</feature>
<name>A0A422QS49_9RHOB</name>
<dbReference type="SUPFAM" id="SSF52540">
    <property type="entry name" value="P-loop containing nucleoside triphosphate hydrolases"/>
    <property type="match status" value="1"/>
</dbReference>
<dbReference type="Gene3D" id="3.40.50.300">
    <property type="entry name" value="P-loop containing nucleotide triphosphate hydrolases"/>
    <property type="match status" value="1"/>
</dbReference>
<reference evidence="3" key="1">
    <citation type="submission" date="2018-05" db="EMBL/GenBank/DDBJ databases">
        <title>Reclassification of Methylarcula marina and Methylarcula terricola as Paracoccus methylarcula sp.nov., comb.nov. and Paracoccus terricola comb.nov.</title>
        <authorList>
            <person name="Shmareva M.N."/>
            <person name="Doronina N.V."/>
            <person name="Vasilenko O.V."/>
            <person name="Tarlachkov S.V."/>
            <person name="Trotsenko Y.A."/>
        </authorList>
    </citation>
    <scope>NUCLEOTIDE SEQUENCE [LARGE SCALE GENOMIC DNA]</scope>
    <source>
        <strain evidence="3">VKM B-2159</strain>
    </source>
</reference>
<evidence type="ECO:0000256" key="1">
    <source>
        <dbReference type="SAM" id="Coils"/>
    </source>
</evidence>
<dbReference type="Proteomes" id="UP000238137">
    <property type="component" value="Unassembled WGS sequence"/>
</dbReference>
<proteinExistence type="predicted"/>
<dbReference type="PIRSF" id="PIRSF029407">
    <property type="entry name" value="UCP029407"/>
    <property type="match status" value="1"/>
</dbReference>
<gene>
    <name evidence="3" type="ORF">A7A09_020250</name>
</gene>
<dbReference type="InterPro" id="IPR014556">
    <property type="entry name" value="UCP029407"/>
</dbReference>
<sequence length="497" mass="56267">MTSAPIRIQDKPQTRKDHVSDGSDHVQSPPVVIADSKMPETKQKPQRFAIMVLGMHRSGTSALAGTLGLLGCTLPKNLMRGNTSNELGHFEPQPLYNLHERLLDSACSHWADWLPIGDSWFDSPCAQGFQDEITDLLQAEFGSARQFVVKDPRICRLVPIWKRALESLDISPRYIHTHRDPLEVAASLKKRDAIDTDLGLLIWLRHLLDAEAGTRGSPRSFVNYAALLQSWGAVAQKIEHILDLKFPRFSPNVTSEIDAFIRQDLRHHNAQGSRVLVDPLIPGWVRDSFEIFERWSTTGESEADHARLDEVRAEFDKSGPIFAGIVRSGQLGLRETRRLTGEKQDLEQKWSQEAEKARHLEQALQEYKAEAVDKIAGLEKTIAQFSDREKELSKAAEEVGQWVETYQSAQKKHELEIRRLNKTISDYSSQFAEMAGLLLEKEEARSRLHQNLSGLRDRVAAQEAYIEALLNSNSWKVTWPLRSVARAIRKLLGRKDG</sequence>
<feature type="region of interest" description="Disordered" evidence="2">
    <location>
        <begin position="1"/>
        <end position="40"/>
    </location>
</feature>
<organism evidence="3 4">
    <name type="scientific">Paracoccus methylarcula</name>
    <dbReference type="NCBI Taxonomy" id="72022"/>
    <lineage>
        <taxon>Bacteria</taxon>
        <taxon>Pseudomonadati</taxon>
        <taxon>Pseudomonadota</taxon>
        <taxon>Alphaproteobacteria</taxon>
        <taxon>Rhodobacterales</taxon>
        <taxon>Paracoccaceae</taxon>
        <taxon>Paracoccus</taxon>
    </lineage>
</organism>
<comment type="caution">
    <text evidence="3">The sequence shown here is derived from an EMBL/GenBank/DDBJ whole genome shotgun (WGS) entry which is preliminary data.</text>
</comment>
<keyword evidence="1" id="KW-0175">Coiled coil</keyword>
<evidence type="ECO:0000313" key="4">
    <source>
        <dbReference type="Proteomes" id="UP000238137"/>
    </source>
</evidence>
<feature type="compositionally biased region" description="Basic and acidic residues" evidence="2">
    <location>
        <begin position="8"/>
        <end position="24"/>
    </location>
</feature>
<protein>
    <recommendedName>
        <fullName evidence="5">Sulfotransferase family protein</fullName>
    </recommendedName>
</protein>
<accession>A0A422QS49</accession>
<dbReference type="AlphaFoldDB" id="A0A422QS49"/>
<evidence type="ECO:0008006" key="5">
    <source>
        <dbReference type="Google" id="ProtNLM"/>
    </source>
</evidence>
<evidence type="ECO:0000256" key="2">
    <source>
        <dbReference type="SAM" id="MobiDB-lite"/>
    </source>
</evidence>